<dbReference type="EMBL" id="JAEQNC010000005">
    <property type="protein sequence ID" value="MBL0372604.1"/>
    <property type="molecule type" value="Genomic_DNA"/>
</dbReference>
<dbReference type="Pfam" id="PF03703">
    <property type="entry name" value="bPH_2"/>
    <property type="match status" value="1"/>
</dbReference>
<evidence type="ECO:0000313" key="3">
    <source>
        <dbReference type="EMBL" id="MBL0372604.1"/>
    </source>
</evidence>
<evidence type="ECO:0000313" key="4">
    <source>
        <dbReference type="Proteomes" id="UP000633219"/>
    </source>
</evidence>
<reference evidence="3" key="1">
    <citation type="submission" date="2021-01" db="EMBL/GenBank/DDBJ databases">
        <title>Rhizobium sp. strain KVB221 16S ribosomal RNA gene Genome sequencing and assembly.</title>
        <authorList>
            <person name="Kang M."/>
        </authorList>
    </citation>
    <scope>NUCLEOTIDE SEQUENCE</scope>
    <source>
        <strain evidence="3">KVB221</strain>
    </source>
</reference>
<name>A0A936YQY5_9HYPH</name>
<dbReference type="InterPro" id="IPR005182">
    <property type="entry name" value="YdbS-like_PH"/>
</dbReference>
<protein>
    <submittedName>
        <fullName evidence="3">PH domain-containing protein</fullName>
    </submittedName>
</protein>
<evidence type="ECO:0000256" key="1">
    <source>
        <dbReference type="SAM" id="Phobius"/>
    </source>
</evidence>
<feature type="domain" description="YdbS-like PH" evidence="2">
    <location>
        <begin position="91"/>
        <end position="150"/>
    </location>
</feature>
<comment type="caution">
    <text evidence="3">The sequence shown here is derived from an EMBL/GenBank/DDBJ whole genome shotgun (WGS) entry which is preliminary data.</text>
</comment>
<keyword evidence="1" id="KW-0472">Membrane</keyword>
<dbReference type="Proteomes" id="UP000633219">
    <property type="component" value="Unassembled WGS sequence"/>
</dbReference>
<dbReference type="AlphaFoldDB" id="A0A936YQY5"/>
<gene>
    <name evidence="3" type="ORF">JJB09_11250</name>
</gene>
<accession>A0A936YQY5</accession>
<evidence type="ECO:0000259" key="2">
    <source>
        <dbReference type="Pfam" id="PF03703"/>
    </source>
</evidence>
<keyword evidence="1" id="KW-0812">Transmembrane</keyword>
<proteinExistence type="predicted"/>
<organism evidence="3 4">
    <name type="scientific">Rhizobium setariae</name>
    <dbReference type="NCBI Taxonomy" id="2801340"/>
    <lineage>
        <taxon>Bacteria</taxon>
        <taxon>Pseudomonadati</taxon>
        <taxon>Pseudomonadota</taxon>
        <taxon>Alphaproteobacteria</taxon>
        <taxon>Hyphomicrobiales</taxon>
        <taxon>Rhizobiaceae</taxon>
        <taxon>Rhizobium/Agrobacterium group</taxon>
        <taxon>Rhizobium</taxon>
    </lineage>
</organism>
<keyword evidence="4" id="KW-1185">Reference proteome</keyword>
<keyword evidence="1" id="KW-1133">Transmembrane helix</keyword>
<sequence>MSVVNTEEAVGDLADQSARRAAGGETSNVEISGAYSVFFWLNAIFWTVLISIPTLGAGLLLILIFLWYKKAVLNRTKIIFTNGTKLFTAQKGRWFVKDDDVVPVKAVDNVKIDRSILGKIFGWCDIIIETRSEAYRIRHVNSKRAERFRKAFLASV</sequence>
<dbReference type="RefSeq" id="WP_201657613.1">
    <property type="nucleotide sequence ID" value="NZ_JAEQNC010000005.1"/>
</dbReference>
<feature type="transmembrane region" description="Helical" evidence="1">
    <location>
        <begin position="43"/>
        <end position="68"/>
    </location>
</feature>